<feature type="signal peptide" evidence="1">
    <location>
        <begin position="1"/>
        <end position="34"/>
    </location>
</feature>
<feature type="chain" id="PRO_5047041045" description="Metallopeptidase DUF4344" evidence="1">
    <location>
        <begin position="35"/>
        <end position="276"/>
    </location>
</feature>
<reference evidence="3" key="1">
    <citation type="journal article" date="2019" name="Int. J. Syst. Evol. Microbiol.">
        <title>The Global Catalogue of Microorganisms (GCM) 10K type strain sequencing project: providing services to taxonomists for standard genome sequencing and annotation.</title>
        <authorList>
            <consortium name="The Broad Institute Genomics Platform"/>
            <consortium name="The Broad Institute Genome Sequencing Center for Infectious Disease"/>
            <person name="Wu L."/>
            <person name="Ma J."/>
        </authorList>
    </citation>
    <scope>NUCLEOTIDE SEQUENCE [LARGE SCALE GENOMIC DNA]</scope>
    <source>
        <strain evidence="3">JCM 5067</strain>
    </source>
</reference>
<dbReference type="InterPro" id="IPR025644">
    <property type="entry name" value="DUF4344"/>
</dbReference>
<dbReference type="EMBL" id="BAAACA010000038">
    <property type="protein sequence ID" value="GAA0616634.1"/>
    <property type="molecule type" value="Genomic_DNA"/>
</dbReference>
<sequence>MGWRGSGRGSGVRVRVLAAALLALCAAACGPSTASDAPDGGASASASRAGFSVRYEPPAAPDRTDAAFLRGHRILERASADLAGFVPAERLGPGVEVVGRSCGGEGSGYAPDARRIEVCYDDVAQERALFAGAGARPADEEVEAVLTETAFHEAGHALADVLGLDLGDRAEEDAADQFAALMLIRRGAAGERQLRAAAREYELSAAGDADTASGAGARDEHSSDLDRATRHLCYLYGADPARNTDLVGTRLLSRERAGRCGQEWRGVREAWQKRLG</sequence>
<dbReference type="Proteomes" id="UP001500668">
    <property type="component" value="Unassembled WGS sequence"/>
</dbReference>
<evidence type="ECO:0000313" key="3">
    <source>
        <dbReference type="Proteomes" id="UP001500668"/>
    </source>
</evidence>
<evidence type="ECO:0000256" key="1">
    <source>
        <dbReference type="SAM" id="SignalP"/>
    </source>
</evidence>
<keyword evidence="1" id="KW-0732">Signal</keyword>
<keyword evidence="3" id="KW-1185">Reference proteome</keyword>
<gene>
    <name evidence="2" type="ORF">GCM10010394_53430</name>
</gene>
<accession>A0ABN1GQK4</accession>
<protein>
    <recommendedName>
        <fullName evidence="4">Metallopeptidase DUF4344</fullName>
    </recommendedName>
</protein>
<dbReference type="RefSeq" id="WP_344077566.1">
    <property type="nucleotide sequence ID" value="NZ_BAAACA010000038.1"/>
</dbReference>
<evidence type="ECO:0000313" key="2">
    <source>
        <dbReference type="EMBL" id="GAA0616634.1"/>
    </source>
</evidence>
<dbReference type="Pfam" id="PF14247">
    <property type="entry name" value="DUF4344"/>
    <property type="match status" value="1"/>
</dbReference>
<evidence type="ECO:0008006" key="4">
    <source>
        <dbReference type="Google" id="ProtNLM"/>
    </source>
</evidence>
<organism evidence="2 3">
    <name type="scientific">Streptomyces crystallinus</name>
    <dbReference type="NCBI Taxonomy" id="68191"/>
    <lineage>
        <taxon>Bacteria</taxon>
        <taxon>Bacillati</taxon>
        <taxon>Actinomycetota</taxon>
        <taxon>Actinomycetes</taxon>
        <taxon>Kitasatosporales</taxon>
        <taxon>Streptomycetaceae</taxon>
        <taxon>Streptomyces</taxon>
    </lineage>
</organism>
<name>A0ABN1GQK4_9ACTN</name>
<proteinExistence type="predicted"/>
<comment type="caution">
    <text evidence="2">The sequence shown here is derived from an EMBL/GenBank/DDBJ whole genome shotgun (WGS) entry which is preliminary data.</text>
</comment>